<dbReference type="AlphaFoldDB" id="A0AAP0PZY0"/>
<name>A0AAP0PZY0_9MAGN</name>
<dbReference type="Proteomes" id="UP001420932">
    <property type="component" value="Unassembled WGS sequence"/>
</dbReference>
<sequence>MHSLRIDEVNELIGWGGWHCDASRCVQPYLKDNQVEYGGYMVSYKTIRSTLIYATHVSRGSMYLISRKSVWRCWFH</sequence>
<keyword evidence="2" id="KW-1185">Reference proteome</keyword>
<evidence type="ECO:0000313" key="1">
    <source>
        <dbReference type="EMBL" id="KAK9162652.1"/>
    </source>
</evidence>
<accession>A0AAP0PZY0</accession>
<evidence type="ECO:0000313" key="2">
    <source>
        <dbReference type="Proteomes" id="UP001420932"/>
    </source>
</evidence>
<organism evidence="1 2">
    <name type="scientific">Stephania yunnanensis</name>
    <dbReference type="NCBI Taxonomy" id="152371"/>
    <lineage>
        <taxon>Eukaryota</taxon>
        <taxon>Viridiplantae</taxon>
        <taxon>Streptophyta</taxon>
        <taxon>Embryophyta</taxon>
        <taxon>Tracheophyta</taxon>
        <taxon>Spermatophyta</taxon>
        <taxon>Magnoliopsida</taxon>
        <taxon>Ranunculales</taxon>
        <taxon>Menispermaceae</taxon>
        <taxon>Menispermoideae</taxon>
        <taxon>Cissampelideae</taxon>
        <taxon>Stephania</taxon>
    </lineage>
</organism>
<dbReference type="EMBL" id="JBBNAF010000002">
    <property type="protein sequence ID" value="KAK9162652.1"/>
    <property type="molecule type" value="Genomic_DNA"/>
</dbReference>
<protein>
    <submittedName>
        <fullName evidence="1">Uncharacterized protein</fullName>
    </submittedName>
</protein>
<comment type="caution">
    <text evidence="1">The sequence shown here is derived from an EMBL/GenBank/DDBJ whole genome shotgun (WGS) entry which is preliminary data.</text>
</comment>
<proteinExistence type="predicted"/>
<reference evidence="1 2" key="1">
    <citation type="submission" date="2024-01" db="EMBL/GenBank/DDBJ databases">
        <title>Genome assemblies of Stephania.</title>
        <authorList>
            <person name="Yang L."/>
        </authorList>
    </citation>
    <scope>NUCLEOTIDE SEQUENCE [LARGE SCALE GENOMIC DNA]</scope>
    <source>
        <strain evidence="1">YNDBR</strain>
        <tissue evidence="1">Leaf</tissue>
    </source>
</reference>
<gene>
    <name evidence="1" type="ORF">Syun_003554</name>
</gene>